<protein>
    <recommendedName>
        <fullName evidence="2">DUF4745 domain-containing protein</fullName>
    </recommendedName>
</protein>
<proteinExistence type="predicted"/>
<evidence type="ECO:0000259" key="2">
    <source>
        <dbReference type="Pfam" id="PF15923"/>
    </source>
</evidence>
<feature type="compositionally biased region" description="Polar residues" evidence="1">
    <location>
        <begin position="225"/>
        <end position="234"/>
    </location>
</feature>
<gene>
    <name evidence="3" type="ORF">MNOR_LOCUS15092</name>
</gene>
<dbReference type="AlphaFoldDB" id="A0AAV2QNW0"/>
<feature type="region of interest" description="Disordered" evidence="1">
    <location>
        <begin position="225"/>
        <end position="253"/>
    </location>
</feature>
<comment type="caution">
    <text evidence="3">The sequence shown here is derived from an EMBL/GenBank/DDBJ whole genome shotgun (WGS) entry which is preliminary data.</text>
</comment>
<organism evidence="3 4">
    <name type="scientific">Meganyctiphanes norvegica</name>
    <name type="common">Northern krill</name>
    <name type="synonym">Thysanopoda norvegica</name>
    <dbReference type="NCBI Taxonomy" id="48144"/>
    <lineage>
        <taxon>Eukaryota</taxon>
        <taxon>Metazoa</taxon>
        <taxon>Ecdysozoa</taxon>
        <taxon>Arthropoda</taxon>
        <taxon>Crustacea</taxon>
        <taxon>Multicrustacea</taxon>
        <taxon>Malacostraca</taxon>
        <taxon>Eumalacostraca</taxon>
        <taxon>Eucarida</taxon>
        <taxon>Euphausiacea</taxon>
        <taxon>Euphausiidae</taxon>
        <taxon>Meganyctiphanes</taxon>
    </lineage>
</organism>
<feature type="domain" description="DUF4745" evidence="2">
    <location>
        <begin position="70"/>
        <end position="183"/>
    </location>
</feature>
<name>A0AAV2QNW0_MEGNR</name>
<feature type="non-terminal residue" evidence="3">
    <location>
        <position position="253"/>
    </location>
</feature>
<dbReference type="EMBL" id="CAXKWB010009299">
    <property type="protein sequence ID" value="CAL4094198.1"/>
    <property type="molecule type" value="Genomic_DNA"/>
</dbReference>
<sequence>SPSLGSSLPHSPSHPANHSLPASREKSPNIHSAAHSLPGSRERSPNVHPAAHSLPGSREKSPNPQGLGDLHDCSMCLSAYIQSLNTVCGTACRLSQCLAQVWTETAVGDVRGNPVREAADAWEGVARAVGVASAAIKTQMFVLLQEVQARQDLSGEARRQEINKISQAMLGAFLNLQFQFSAVIIERFSLILQNLREDNYTCTSVPPTSCPPGNVTDTSQLALSNQYNGQNWPPSQGGWTGRGGGGPSPLLES</sequence>
<feature type="non-terminal residue" evidence="3">
    <location>
        <position position="1"/>
    </location>
</feature>
<dbReference type="Pfam" id="PF15923">
    <property type="entry name" value="DUF4745"/>
    <property type="match status" value="1"/>
</dbReference>
<reference evidence="3 4" key="1">
    <citation type="submission" date="2024-05" db="EMBL/GenBank/DDBJ databases">
        <authorList>
            <person name="Wallberg A."/>
        </authorList>
    </citation>
    <scope>NUCLEOTIDE SEQUENCE [LARGE SCALE GENOMIC DNA]</scope>
</reference>
<evidence type="ECO:0000313" key="4">
    <source>
        <dbReference type="Proteomes" id="UP001497623"/>
    </source>
</evidence>
<accession>A0AAV2QNW0</accession>
<feature type="region of interest" description="Disordered" evidence="1">
    <location>
        <begin position="1"/>
        <end position="65"/>
    </location>
</feature>
<dbReference type="InterPro" id="IPR031813">
    <property type="entry name" value="DUF4745"/>
</dbReference>
<feature type="compositionally biased region" description="Low complexity" evidence="1">
    <location>
        <begin position="1"/>
        <end position="22"/>
    </location>
</feature>
<keyword evidence="4" id="KW-1185">Reference proteome</keyword>
<evidence type="ECO:0000313" key="3">
    <source>
        <dbReference type="EMBL" id="CAL4094198.1"/>
    </source>
</evidence>
<feature type="compositionally biased region" description="Gly residues" evidence="1">
    <location>
        <begin position="238"/>
        <end position="247"/>
    </location>
</feature>
<dbReference type="Proteomes" id="UP001497623">
    <property type="component" value="Unassembled WGS sequence"/>
</dbReference>
<evidence type="ECO:0000256" key="1">
    <source>
        <dbReference type="SAM" id="MobiDB-lite"/>
    </source>
</evidence>